<dbReference type="Gramene" id="rna-AYBTSS11_LOCUS21154">
    <property type="protein sequence ID" value="CAJ1967387.1"/>
    <property type="gene ID" value="gene-AYBTSS11_LOCUS21154"/>
</dbReference>
<name>A0AA86VLL7_9FABA</name>
<evidence type="ECO:0000313" key="2">
    <source>
        <dbReference type="Proteomes" id="UP001189624"/>
    </source>
</evidence>
<dbReference type="Proteomes" id="UP001189624">
    <property type="component" value="Chromosome 7"/>
</dbReference>
<dbReference type="AlphaFoldDB" id="A0AA86VLL7"/>
<keyword evidence="2" id="KW-1185">Reference proteome</keyword>
<accession>A0AA86VLL7</accession>
<evidence type="ECO:0000313" key="1">
    <source>
        <dbReference type="EMBL" id="CAJ1967387.1"/>
    </source>
</evidence>
<organism evidence="1 2">
    <name type="scientific">Sphenostylis stenocarpa</name>
    <dbReference type="NCBI Taxonomy" id="92480"/>
    <lineage>
        <taxon>Eukaryota</taxon>
        <taxon>Viridiplantae</taxon>
        <taxon>Streptophyta</taxon>
        <taxon>Embryophyta</taxon>
        <taxon>Tracheophyta</taxon>
        <taxon>Spermatophyta</taxon>
        <taxon>Magnoliopsida</taxon>
        <taxon>eudicotyledons</taxon>
        <taxon>Gunneridae</taxon>
        <taxon>Pentapetalae</taxon>
        <taxon>rosids</taxon>
        <taxon>fabids</taxon>
        <taxon>Fabales</taxon>
        <taxon>Fabaceae</taxon>
        <taxon>Papilionoideae</taxon>
        <taxon>50 kb inversion clade</taxon>
        <taxon>NPAAA clade</taxon>
        <taxon>indigoferoid/millettioid clade</taxon>
        <taxon>Phaseoleae</taxon>
        <taxon>Sphenostylis</taxon>
    </lineage>
</organism>
<proteinExistence type="predicted"/>
<sequence>MDERWWNKAAFEFAYSLFVELVNDELMSNYHSGQSLGQFQRYIKKRPKEALGCKGSLLFKGCHSHICCHEGNIVEWDGKVSNGVHVERTKVCD</sequence>
<protein>
    <submittedName>
        <fullName evidence="1">Uncharacterized protein</fullName>
    </submittedName>
</protein>
<dbReference type="EMBL" id="OY731404">
    <property type="protein sequence ID" value="CAJ1967387.1"/>
    <property type="molecule type" value="Genomic_DNA"/>
</dbReference>
<reference evidence="1" key="1">
    <citation type="submission" date="2023-10" db="EMBL/GenBank/DDBJ databases">
        <authorList>
            <person name="Domelevo Entfellner J.-B."/>
        </authorList>
    </citation>
    <scope>NUCLEOTIDE SEQUENCE</scope>
</reference>
<gene>
    <name evidence="1" type="ORF">AYBTSS11_LOCUS21154</name>
</gene>